<gene>
    <name evidence="2" type="ORF">DILT_LOCUS6596</name>
</gene>
<organism evidence="2 3">
    <name type="scientific">Dibothriocephalus latus</name>
    <name type="common">Fish tapeworm</name>
    <name type="synonym">Diphyllobothrium latum</name>
    <dbReference type="NCBI Taxonomy" id="60516"/>
    <lineage>
        <taxon>Eukaryota</taxon>
        <taxon>Metazoa</taxon>
        <taxon>Spiralia</taxon>
        <taxon>Lophotrochozoa</taxon>
        <taxon>Platyhelminthes</taxon>
        <taxon>Cestoda</taxon>
        <taxon>Eucestoda</taxon>
        <taxon>Diphyllobothriidea</taxon>
        <taxon>Diphyllobothriidae</taxon>
        <taxon>Dibothriocephalus</taxon>
    </lineage>
</organism>
<feature type="region of interest" description="Disordered" evidence="1">
    <location>
        <begin position="152"/>
        <end position="182"/>
    </location>
</feature>
<dbReference type="Proteomes" id="UP000281553">
    <property type="component" value="Unassembled WGS sequence"/>
</dbReference>
<feature type="non-terminal residue" evidence="2">
    <location>
        <position position="182"/>
    </location>
</feature>
<dbReference type="AlphaFoldDB" id="A0A3P7KZY6"/>
<sequence length="182" mass="20287">MLGFVNENRHWTGVSYQFGAPSQLFQVDQVTSELVSIAELDAEKLCALASRKEPDSSQNAWSENVFYPGRPSFLSFPESVDFTQPIISEWTAGSIKCSSPPPPYILDSQQFAPEALRTPRLPPPSPSHDRRTELLINFRAKIPQGHLVTCYSDEEEEEADEDHGSGVVVVVDDDDDDDDDDD</sequence>
<keyword evidence="3" id="KW-1185">Reference proteome</keyword>
<accession>A0A3P7KZY6</accession>
<feature type="compositionally biased region" description="Acidic residues" evidence="1">
    <location>
        <begin position="171"/>
        <end position="182"/>
    </location>
</feature>
<evidence type="ECO:0000256" key="1">
    <source>
        <dbReference type="SAM" id="MobiDB-lite"/>
    </source>
</evidence>
<proteinExistence type="predicted"/>
<protein>
    <submittedName>
        <fullName evidence="2">Uncharacterized protein</fullName>
    </submittedName>
</protein>
<dbReference type="OrthoDB" id="10544872at2759"/>
<evidence type="ECO:0000313" key="3">
    <source>
        <dbReference type="Proteomes" id="UP000281553"/>
    </source>
</evidence>
<reference evidence="2 3" key="1">
    <citation type="submission" date="2018-11" db="EMBL/GenBank/DDBJ databases">
        <authorList>
            <consortium name="Pathogen Informatics"/>
        </authorList>
    </citation>
    <scope>NUCLEOTIDE SEQUENCE [LARGE SCALE GENOMIC DNA]</scope>
</reference>
<name>A0A3P7KZY6_DIBLA</name>
<dbReference type="EMBL" id="UYRU01049913">
    <property type="protein sequence ID" value="VDN10765.1"/>
    <property type="molecule type" value="Genomic_DNA"/>
</dbReference>
<feature type="compositionally biased region" description="Acidic residues" evidence="1">
    <location>
        <begin position="152"/>
        <end position="161"/>
    </location>
</feature>
<evidence type="ECO:0000313" key="2">
    <source>
        <dbReference type="EMBL" id="VDN10765.1"/>
    </source>
</evidence>